<evidence type="ECO:0000313" key="3">
    <source>
        <dbReference type="Proteomes" id="UP000593591"/>
    </source>
</evidence>
<keyword evidence="1" id="KW-1133">Transmembrane helix</keyword>
<dbReference type="KEGG" id="trc:DYE49_02265"/>
<reference evidence="2 3" key="1">
    <citation type="submission" date="2018-08" db="EMBL/GenBank/DDBJ databases">
        <title>The first complete genome of Treponema rectale (CHPAT), a commensal spirochete of the bovine rectum.</title>
        <authorList>
            <person name="Staton G.J."/>
            <person name="Clegg S.R."/>
            <person name="Carter S.D."/>
            <person name="Radford A.D."/>
            <person name="Darby A."/>
            <person name="Hall N."/>
            <person name="Birtles R.J."/>
            <person name="Evans N.J."/>
        </authorList>
    </citation>
    <scope>NUCLEOTIDE SEQUENCE [LARGE SCALE GENOMIC DNA]</scope>
    <source>
        <strain evidence="2 3">CHPA</strain>
    </source>
</reference>
<feature type="transmembrane region" description="Helical" evidence="1">
    <location>
        <begin position="127"/>
        <end position="146"/>
    </location>
</feature>
<dbReference type="Proteomes" id="UP000593591">
    <property type="component" value="Chromosome"/>
</dbReference>
<feature type="transmembrane region" description="Helical" evidence="1">
    <location>
        <begin position="177"/>
        <end position="193"/>
    </location>
</feature>
<name>A0A7M1XKL0_9SPIR</name>
<protein>
    <recommendedName>
        <fullName evidence="4">Oligosaccharide repeat unit polymerase</fullName>
    </recommendedName>
</protein>
<dbReference type="EMBL" id="CP031517">
    <property type="protein sequence ID" value="QOS39341.1"/>
    <property type="molecule type" value="Genomic_DNA"/>
</dbReference>
<sequence length="224" mass="25690">MSIQTILLILFVGMFGLLFFNITGNMRHGYGPFDSSYICEIAKFNPNYMFLSNFSWGIVYIETPLGNLIYNYVHGLTEMDPKGLFAMLLPDFFSKRIFPDYNSTLYLYIPNLTVSSMWAGAFKYGGIVGLILAYIEYASFFFIMPAITRKSKIFSIGIFGSLAAISLLSFFQNMVTYSGFSFFIVFLILYYFYKRKEEVSLPIEAMSVLCEETTPRKIEDFSSL</sequence>
<keyword evidence="1" id="KW-0812">Transmembrane</keyword>
<feature type="transmembrane region" description="Helical" evidence="1">
    <location>
        <begin position="153"/>
        <end position="171"/>
    </location>
</feature>
<keyword evidence="1" id="KW-0472">Membrane</keyword>
<evidence type="ECO:0000313" key="2">
    <source>
        <dbReference type="EMBL" id="QOS39341.1"/>
    </source>
</evidence>
<organism evidence="2 3">
    <name type="scientific">Treponema rectale</name>
    <dbReference type="NCBI Taxonomy" id="744512"/>
    <lineage>
        <taxon>Bacteria</taxon>
        <taxon>Pseudomonadati</taxon>
        <taxon>Spirochaetota</taxon>
        <taxon>Spirochaetia</taxon>
        <taxon>Spirochaetales</taxon>
        <taxon>Treponemataceae</taxon>
        <taxon>Treponema</taxon>
    </lineage>
</organism>
<dbReference type="AlphaFoldDB" id="A0A7M1XKL0"/>
<proteinExistence type="predicted"/>
<accession>A0A7M1XKL0</accession>
<feature type="transmembrane region" description="Helical" evidence="1">
    <location>
        <begin position="6"/>
        <end position="23"/>
    </location>
</feature>
<evidence type="ECO:0000256" key="1">
    <source>
        <dbReference type="SAM" id="Phobius"/>
    </source>
</evidence>
<gene>
    <name evidence="2" type="ORF">DYE49_02265</name>
</gene>
<evidence type="ECO:0008006" key="4">
    <source>
        <dbReference type="Google" id="ProtNLM"/>
    </source>
</evidence>